<dbReference type="Pfam" id="PF00078">
    <property type="entry name" value="RVT_1"/>
    <property type="match status" value="1"/>
</dbReference>
<dbReference type="InterPro" id="IPR003959">
    <property type="entry name" value="ATPase_AAA_core"/>
</dbReference>
<sequence>MLQLCIFIFESIGGLESIKQALYELVILPLRKSELFSHGKRVEFLSLTKQKGVLLYGPPGTGKTMLAKAIVRDSGAVFINVRISNLMSKWFDDAQKWFDDAQKLGEYSSVSINAPKSSFNKKKNVLKVKSFAAHIPNGALNLFAMKVTNTQNNTPLQDTTPSPAIKSSDIGKNHNYASTDDETSVMHHHLPPLLNPQSNPQTFSDATIENTNEKSSKTRKLKLLQASGSVANTMEDCDSSDSLNSGIQQGNVRFQITCTKHQDNGFDSEKETQEMIQDVVALGLGNPQELKGFKEGIMRNIDREVDEWTSVNQLNLWNIATVKWAFLESIGKSGGIIAMWDSSVFEVSSVEFGGQWISLCGTHIPSSFTCMIIGVYAASSVKDRANMWEEITTLKFAFELPLVVLGDFNETLHAHERSSGHLNSSGSTSFRKFISDCELVEFNLQGHRFTWFRGGSMSRIDRAFASPDFHLQFPSLSLCRYPRGLSDHCQLILQSPEVDWGWKPFRFINCWLSHPSFLTDFEALWSESCKEFPGEFSLIKKLGNMGKKLRQWNKSTFGDQNLKLADIQNSITTLENLSEVRLLSETEKTKLQGLNSEQWEVNRRVEDMWRQKSRQNWCKMGDKNTRFFHISASLRKGRNYISKIDHNGSHLVSSNDIKEGAVNFFSSLFRKPTCKRIEMGGSGFSKISEAKSIWLERPPSMEEVKQAVWDCDGSKAPGPDGFTFCFYKKVWNIISSEVFMLVKSFFRTGKLPKGINSSFVTLIPKSKEPSRFSHFRPISLIHGLYKIVAKLLSTRLRHVMTDVISVNQSAFIAGRQILDGFMIANEVVHGVRSKKKHGLLLKVDFHKAFDSILWEHIDTSMGYMGFGSHWRKLIFECLSTSKLAILINGSPSREFSLERGLRQGDPLSPFLFDIAVEGLTVLFNRASASGYFKGLQTTPSHYLTHLQYADDSLIFLPNDFPSLLHAKRILCWFEIISGLKVNFYKSSLIGINLDNDYTSSLANSVFCRSDTFPVRYLGLPLGANPSRISTWKPVLSTIRAKLLTWKGNFLSMAGRLCLIKSVLSSLPLFYMSVFAMPKGVTKAISSLTRSFLWKGSSTSHGLFKVAWHKVIKDKSSGGLGLGSIHNKNLALLFKWIWNLDNGVAGGWQEHILLKYRPHFINGIPEFAGSLSPTWHGIVSAIFSTQNIANLLHANVGFKVGDGRNIRFWTDSWLGSATNLQLLFPRLYNLSLQQNTNLADIYNLTDASLNLSWRRTLRPREICQRESLIAEVQRGLLFSDGADCKLWKFHSSGMYSAQSGRLFFDSLSVIENNHSLTLLWNGYAPPKVDVFIWLLLHGGLSTRSFLAERRIINYEESHCPFCCKETETINHLFHWCPITWSLWGRFLKWFGCSGCLHKDPNQNLQEWSGLINGKFQRRAITLLCKGLYWSIWIARNRLIFESKAPDWDMIFDLTFHRLAFWLKSSVTNFSYTGSDLFRNPECIMNWTN</sequence>
<dbReference type="Gene3D" id="3.40.50.300">
    <property type="entry name" value="P-loop containing nucleotide triphosphate hydrolases"/>
    <property type="match status" value="1"/>
</dbReference>
<dbReference type="SUPFAM" id="SSF52540">
    <property type="entry name" value="P-loop containing nucleoside triphosphate hydrolases"/>
    <property type="match status" value="1"/>
</dbReference>
<dbReference type="SUPFAM" id="SSF56672">
    <property type="entry name" value="DNA/RNA polymerases"/>
    <property type="match status" value="1"/>
</dbReference>
<evidence type="ECO:0000313" key="2">
    <source>
        <dbReference type="EMBL" id="KAJ6976537.1"/>
    </source>
</evidence>
<dbReference type="PROSITE" id="PS50878">
    <property type="entry name" value="RT_POL"/>
    <property type="match status" value="1"/>
</dbReference>
<dbReference type="SUPFAM" id="SSF56219">
    <property type="entry name" value="DNase I-like"/>
    <property type="match status" value="1"/>
</dbReference>
<keyword evidence="3" id="KW-1185">Reference proteome</keyword>
<dbReference type="Gene3D" id="3.60.10.10">
    <property type="entry name" value="Endonuclease/exonuclease/phosphatase"/>
    <property type="match status" value="1"/>
</dbReference>
<feature type="domain" description="Reverse transcriptase" evidence="1">
    <location>
        <begin position="744"/>
        <end position="1021"/>
    </location>
</feature>
<evidence type="ECO:0000313" key="3">
    <source>
        <dbReference type="Proteomes" id="UP001164929"/>
    </source>
</evidence>
<dbReference type="InterPro" id="IPR000477">
    <property type="entry name" value="RT_dom"/>
</dbReference>
<dbReference type="GO" id="GO:0005524">
    <property type="term" value="F:ATP binding"/>
    <property type="evidence" value="ECO:0007669"/>
    <property type="project" value="InterPro"/>
</dbReference>
<dbReference type="CDD" id="cd01650">
    <property type="entry name" value="RT_nLTR_like"/>
    <property type="match status" value="1"/>
</dbReference>
<dbReference type="PANTHER" id="PTHR33116:SF75">
    <property type="entry name" value="RIBONUCLEASE H PROTEIN"/>
    <property type="match status" value="1"/>
</dbReference>
<dbReference type="InterPro" id="IPR036691">
    <property type="entry name" value="Endo/exonu/phosph_ase_sf"/>
</dbReference>
<dbReference type="EMBL" id="JAQIZT010000012">
    <property type="protein sequence ID" value="KAJ6976537.1"/>
    <property type="molecule type" value="Genomic_DNA"/>
</dbReference>
<evidence type="ECO:0000259" key="1">
    <source>
        <dbReference type="PROSITE" id="PS50878"/>
    </source>
</evidence>
<reference evidence="2" key="1">
    <citation type="journal article" date="2023" name="Mol. Ecol. Resour.">
        <title>Chromosome-level genome assembly of a triploid poplar Populus alba 'Berolinensis'.</title>
        <authorList>
            <person name="Chen S."/>
            <person name="Yu Y."/>
            <person name="Wang X."/>
            <person name="Wang S."/>
            <person name="Zhang T."/>
            <person name="Zhou Y."/>
            <person name="He R."/>
            <person name="Meng N."/>
            <person name="Wang Y."/>
            <person name="Liu W."/>
            <person name="Liu Z."/>
            <person name="Liu J."/>
            <person name="Guo Q."/>
            <person name="Huang H."/>
            <person name="Sederoff R.R."/>
            <person name="Wang G."/>
            <person name="Qu G."/>
            <person name="Chen S."/>
        </authorList>
    </citation>
    <scope>NUCLEOTIDE SEQUENCE</scope>
    <source>
        <strain evidence="2">SC-2020</strain>
    </source>
</reference>
<dbReference type="GO" id="GO:0016887">
    <property type="term" value="F:ATP hydrolysis activity"/>
    <property type="evidence" value="ECO:0007669"/>
    <property type="project" value="InterPro"/>
</dbReference>
<proteinExistence type="predicted"/>
<dbReference type="InterPro" id="IPR026960">
    <property type="entry name" value="RVT-Znf"/>
</dbReference>
<dbReference type="InterPro" id="IPR043502">
    <property type="entry name" value="DNA/RNA_pol_sf"/>
</dbReference>
<dbReference type="Pfam" id="PF00004">
    <property type="entry name" value="AAA"/>
    <property type="match status" value="1"/>
</dbReference>
<dbReference type="InterPro" id="IPR018247">
    <property type="entry name" value="EF_Hand_1_Ca_BS"/>
</dbReference>
<dbReference type="InterPro" id="IPR027417">
    <property type="entry name" value="P-loop_NTPase"/>
</dbReference>
<comment type="caution">
    <text evidence="2">The sequence shown here is derived from an EMBL/GenBank/DDBJ whole genome shotgun (WGS) entry which is preliminary data.</text>
</comment>
<accession>A0AAD6Q2G9</accession>
<dbReference type="PROSITE" id="PS00018">
    <property type="entry name" value="EF_HAND_1"/>
    <property type="match status" value="1"/>
</dbReference>
<organism evidence="2 3">
    <name type="scientific">Populus alba x Populus x berolinensis</name>
    <dbReference type="NCBI Taxonomy" id="444605"/>
    <lineage>
        <taxon>Eukaryota</taxon>
        <taxon>Viridiplantae</taxon>
        <taxon>Streptophyta</taxon>
        <taxon>Embryophyta</taxon>
        <taxon>Tracheophyta</taxon>
        <taxon>Spermatophyta</taxon>
        <taxon>Magnoliopsida</taxon>
        <taxon>eudicotyledons</taxon>
        <taxon>Gunneridae</taxon>
        <taxon>Pentapetalae</taxon>
        <taxon>rosids</taxon>
        <taxon>fabids</taxon>
        <taxon>Malpighiales</taxon>
        <taxon>Salicaceae</taxon>
        <taxon>Saliceae</taxon>
        <taxon>Populus</taxon>
    </lineage>
</organism>
<protein>
    <recommendedName>
        <fullName evidence="1">Reverse transcriptase domain-containing protein</fullName>
    </recommendedName>
</protein>
<dbReference type="Pfam" id="PF13966">
    <property type="entry name" value="zf-RVT"/>
    <property type="match status" value="1"/>
</dbReference>
<name>A0AAD6Q2G9_9ROSI</name>
<gene>
    <name evidence="2" type="ORF">NC653_028626</name>
</gene>
<dbReference type="Proteomes" id="UP001164929">
    <property type="component" value="Chromosome 12"/>
</dbReference>
<dbReference type="PANTHER" id="PTHR33116">
    <property type="entry name" value="REVERSE TRANSCRIPTASE ZINC-BINDING DOMAIN-CONTAINING PROTEIN-RELATED-RELATED"/>
    <property type="match status" value="1"/>
</dbReference>